<name>A0A7J0FGQ1_9ERIC</name>
<gene>
    <name evidence="2" type="ORF">Acr_12g0004020</name>
</gene>
<keyword evidence="3" id="KW-1185">Reference proteome</keyword>
<evidence type="ECO:0000313" key="2">
    <source>
        <dbReference type="EMBL" id="GFY97861.1"/>
    </source>
</evidence>
<proteinExistence type="predicted"/>
<protein>
    <recommendedName>
        <fullName evidence="4">Retrotransposon Copia-like N-terminal domain-containing protein</fullName>
    </recommendedName>
</protein>
<dbReference type="OrthoDB" id="1742570at2759"/>
<organism evidence="2 3">
    <name type="scientific">Actinidia rufa</name>
    <dbReference type="NCBI Taxonomy" id="165716"/>
    <lineage>
        <taxon>Eukaryota</taxon>
        <taxon>Viridiplantae</taxon>
        <taxon>Streptophyta</taxon>
        <taxon>Embryophyta</taxon>
        <taxon>Tracheophyta</taxon>
        <taxon>Spermatophyta</taxon>
        <taxon>Magnoliopsida</taxon>
        <taxon>eudicotyledons</taxon>
        <taxon>Gunneridae</taxon>
        <taxon>Pentapetalae</taxon>
        <taxon>asterids</taxon>
        <taxon>Ericales</taxon>
        <taxon>Actinidiaceae</taxon>
        <taxon>Actinidia</taxon>
    </lineage>
</organism>
<accession>A0A7J0FGQ1</accession>
<feature type="region of interest" description="Disordered" evidence="1">
    <location>
        <begin position="182"/>
        <end position="230"/>
    </location>
</feature>
<dbReference type="AlphaFoldDB" id="A0A7J0FGQ1"/>
<dbReference type="PANTHER" id="PTHR47481">
    <property type="match status" value="1"/>
</dbReference>
<dbReference type="EMBL" id="BJWL01000012">
    <property type="protein sequence ID" value="GFY97861.1"/>
    <property type="molecule type" value="Genomic_DNA"/>
</dbReference>
<evidence type="ECO:0000313" key="3">
    <source>
        <dbReference type="Proteomes" id="UP000585474"/>
    </source>
</evidence>
<comment type="caution">
    <text evidence="2">The sequence shown here is derived from an EMBL/GenBank/DDBJ whole genome shotgun (WGS) entry which is preliminary data.</text>
</comment>
<sequence length="230" mass="25494">MTTQTSTPVTFTNFNPVKLTMDNFPLWLTQIVPHLKGGNLHGYVDGSIPCPPPTIPTPSKDVDFALTTTNDADVSTSPNPAYQIWQMQDQIILGAINSTLSEKLLIHVTRYFTSRQAWVALEKMFNSQSRSRTMQVHLQLSTLKKGSSSISDYYHRFQTLIDILVSVGHPIDELEQQGANFAARSSHPHRGSRGRNSNSTNFSNGRGSSSNSHKPYRGSAFEEGATSRPE</sequence>
<feature type="compositionally biased region" description="Low complexity" evidence="1">
    <location>
        <begin position="194"/>
        <end position="212"/>
    </location>
</feature>
<dbReference type="Pfam" id="PF14223">
    <property type="entry name" value="Retrotran_gag_2"/>
    <property type="match status" value="1"/>
</dbReference>
<dbReference type="PANTHER" id="PTHR47481:SF10">
    <property type="entry name" value="COPIA-LIKE POLYPROTEIN_RETROTRANSPOSON"/>
    <property type="match status" value="1"/>
</dbReference>
<evidence type="ECO:0000256" key="1">
    <source>
        <dbReference type="SAM" id="MobiDB-lite"/>
    </source>
</evidence>
<dbReference type="Proteomes" id="UP000585474">
    <property type="component" value="Unassembled WGS sequence"/>
</dbReference>
<evidence type="ECO:0008006" key="4">
    <source>
        <dbReference type="Google" id="ProtNLM"/>
    </source>
</evidence>
<reference evidence="2 3" key="1">
    <citation type="submission" date="2019-07" db="EMBL/GenBank/DDBJ databases">
        <title>De Novo Assembly of kiwifruit Actinidia rufa.</title>
        <authorList>
            <person name="Sugita-Konishi S."/>
            <person name="Sato K."/>
            <person name="Mori E."/>
            <person name="Abe Y."/>
            <person name="Kisaki G."/>
            <person name="Hamano K."/>
            <person name="Suezawa K."/>
            <person name="Otani M."/>
            <person name="Fukuda T."/>
            <person name="Manabe T."/>
            <person name="Gomi K."/>
            <person name="Tabuchi M."/>
            <person name="Akimitsu K."/>
            <person name="Kataoka I."/>
        </authorList>
    </citation>
    <scope>NUCLEOTIDE SEQUENCE [LARGE SCALE GENOMIC DNA]</scope>
    <source>
        <strain evidence="3">cv. Fuchu</strain>
    </source>
</reference>